<feature type="domain" description="Phytase-like" evidence="2">
    <location>
        <begin position="61"/>
        <end position="306"/>
    </location>
</feature>
<dbReference type="Proteomes" id="UP000295097">
    <property type="component" value="Unassembled WGS sequence"/>
</dbReference>
<dbReference type="AlphaFoldDB" id="A0A4R3P625"/>
<protein>
    <recommendedName>
        <fullName evidence="2">Phytase-like domain-containing protein</fullName>
    </recommendedName>
</protein>
<dbReference type="InterPro" id="IPR014567">
    <property type="entry name" value="UCP031900"/>
</dbReference>
<feature type="signal peptide" evidence="1">
    <location>
        <begin position="1"/>
        <end position="21"/>
    </location>
</feature>
<gene>
    <name evidence="3" type="ORF">EDC90_1001273</name>
</gene>
<dbReference type="OrthoDB" id="9798693at2"/>
<dbReference type="EMBL" id="SMAR01000001">
    <property type="protein sequence ID" value="TCT45132.1"/>
    <property type="molecule type" value="Genomic_DNA"/>
</dbReference>
<dbReference type="PIRSF" id="PIRSF031900">
    <property type="entry name" value="UCP031900"/>
    <property type="match status" value="1"/>
</dbReference>
<keyword evidence="1" id="KW-0732">Signal</keyword>
<dbReference type="SUPFAM" id="SSF82171">
    <property type="entry name" value="DPP6 N-terminal domain-like"/>
    <property type="match status" value="1"/>
</dbReference>
<dbReference type="RefSeq" id="WP_132307728.1">
    <property type="nucleotide sequence ID" value="NZ_SMAR01000001.1"/>
</dbReference>
<name>A0A4R3P625_9HYPH</name>
<comment type="caution">
    <text evidence="3">The sequence shown here is derived from an EMBL/GenBank/DDBJ whole genome shotgun (WGS) entry which is preliminary data.</text>
</comment>
<sequence>MKPAAAFLALMLASVPLQVPAADATVTATPVRQFSDDSATARFGQLEFLSGLTLTSANPDFHSLSATRFLPDGETFVAVADTGYWIDGTVTRDAHGRLSGLTNVTVTPMKNANGVHAGKSGMDAESLDINGNRILVGFEGRHRIDRYPLGRHQTAAASEGPDYLIPSFELRSNGSFEALATNQSGKTVVIAEKSIDTDGNLFAAIIEGPKKGLFKVVKRQGFDVTDAVFLPDGDLLVLERRFSLLSGVAMRIRKIEGASVRPGALVDGKVLMQANGRMHHIDNMEGIDVIDGPDGTTHLILVSDDNASPLQKTLLLEFRLIN</sequence>
<evidence type="ECO:0000313" key="4">
    <source>
        <dbReference type="Proteomes" id="UP000295097"/>
    </source>
</evidence>
<feature type="chain" id="PRO_5020844257" description="Phytase-like domain-containing protein" evidence="1">
    <location>
        <begin position="22"/>
        <end position="322"/>
    </location>
</feature>
<accession>A0A4R3P625</accession>
<evidence type="ECO:0000313" key="3">
    <source>
        <dbReference type="EMBL" id="TCT45132.1"/>
    </source>
</evidence>
<organism evidence="3 4">
    <name type="scientific">Martelella mediterranea</name>
    <dbReference type="NCBI Taxonomy" id="293089"/>
    <lineage>
        <taxon>Bacteria</taxon>
        <taxon>Pseudomonadati</taxon>
        <taxon>Pseudomonadota</taxon>
        <taxon>Alphaproteobacteria</taxon>
        <taxon>Hyphomicrobiales</taxon>
        <taxon>Aurantimonadaceae</taxon>
        <taxon>Martelella</taxon>
    </lineage>
</organism>
<reference evidence="3 4" key="1">
    <citation type="submission" date="2019-03" db="EMBL/GenBank/DDBJ databases">
        <title>Freshwater and sediment microbial communities from various areas in North America, analyzing microbe dynamics in response to fracking.</title>
        <authorList>
            <person name="Lamendella R."/>
        </authorList>
    </citation>
    <scope>NUCLEOTIDE SEQUENCE [LARGE SCALE GENOMIC DNA]</scope>
    <source>
        <strain evidence="3 4">175.2</strain>
    </source>
</reference>
<keyword evidence="4" id="KW-1185">Reference proteome</keyword>
<dbReference type="Pfam" id="PF13449">
    <property type="entry name" value="Phytase-like"/>
    <property type="match status" value="1"/>
</dbReference>
<evidence type="ECO:0000256" key="1">
    <source>
        <dbReference type="SAM" id="SignalP"/>
    </source>
</evidence>
<evidence type="ECO:0000259" key="2">
    <source>
        <dbReference type="Pfam" id="PF13449"/>
    </source>
</evidence>
<dbReference type="InterPro" id="IPR027372">
    <property type="entry name" value="Phytase-like_dom"/>
</dbReference>
<proteinExistence type="predicted"/>